<keyword evidence="4" id="KW-0808">Transferase</keyword>
<dbReference type="SMART" id="SM00387">
    <property type="entry name" value="HATPase_c"/>
    <property type="match status" value="1"/>
</dbReference>
<dbReference type="CDD" id="cd16917">
    <property type="entry name" value="HATPase_UhpB-NarQ-NarX-like"/>
    <property type="match status" value="1"/>
</dbReference>
<evidence type="ECO:0000256" key="6">
    <source>
        <dbReference type="ARBA" id="ARBA00022777"/>
    </source>
</evidence>
<sequence>MSEPVAVSEGKALAVDLPRPAGAMRRFWGSHPWLVDSLLAAGYLAVGALWAVITPLSSGDWSPIAPILVPLVGAVVSAVALLFRRHQPWVVFGIIGIVALVSHLLDAPAEPFGVGLALYALFVYRSNRSGWIAFGVTAIVSLFFLPASVLFIVGMLVAALLGVTVGDRRRYIGAIVERANQLARERDQQARLATLAERARITREMHDVVAHSVSVMVSLADGAGALADKDPQRSREAIREIGDVGRKSLVEMRQLMGALGDETADGEEQSPLRPNPGLGELPGLLESFRAAGLPVTMRTQGTPPEQAGLQNAIHRIVQESLTNALRYAREPRHVLVALDFTGEPLTLEVTDDGRAGPPAESVGSGSGLVGIRERVRLYGGTVDAGPAGDGGWRVRVEIPNEGRGHGG</sequence>
<dbReference type="EC" id="2.7.13.3" evidence="2"/>
<evidence type="ECO:0000256" key="2">
    <source>
        <dbReference type="ARBA" id="ARBA00012438"/>
    </source>
</evidence>
<accession>A0AAU7VTH0</accession>
<evidence type="ECO:0000313" key="12">
    <source>
        <dbReference type="EMBL" id="XBX77089.1"/>
    </source>
</evidence>
<evidence type="ECO:0000256" key="3">
    <source>
        <dbReference type="ARBA" id="ARBA00022553"/>
    </source>
</evidence>
<feature type="compositionally biased region" description="Low complexity" evidence="9">
    <location>
        <begin position="271"/>
        <end position="281"/>
    </location>
</feature>
<dbReference type="PANTHER" id="PTHR24421">
    <property type="entry name" value="NITRATE/NITRITE SENSOR PROTEIN NARX-RELATED"/>
    <property type="match status" value="1"/>
</dbReference>
<keyword evidence="10" id="KW-0812">Transmembrane</keyword>
<dbReference type="Gene3D" id="3.30.565.10">
    <property type="entry name" value="Histidine kinase-like ATPase, C-terminal domain"/>
    <property type="match status" value="1"/>
</dbReference>
<dbReference type="GO" id="GO:0016020">
    <property type="term" value="C:membrane"/>
    <property type="evidence" value="ECO:0007669"/>
    <property type="project" value="InterPro"/>
</dbReference>
<name>A0AAU7VTH0_9MICO</name>
<feature type="domain" description="Histidine kinase/HSP90-like ATPase" evidence="11">
    <location>
        <begin position="308"/>
        <end position="402"/>
    </location>
</feature>
<reference evidence="12" key="1">
    <citation type="submission" date="2024-06" db="EMBL/GenBank/DDBJ databases">
        <title>Draft genome sequence of Microbacterium sp. strain A8/3-1, isolated from Oxytropis tragacanthoides Fisch. ex DC. Root nodules in the Altai region of Russia.</title>
        <authorList>
            <person name="Sazanova A."/>
            <person name="Guro P."/>
            <person name="Kuznetsova I."/>
            <person name="Belimov A."/>
            <person name="Safronova V."/>
        </authorList>
    </citation>
    <scope>NUCLEOTIDE SEQUENCE</scope>
    <source>
        <strain evidence="12">A8/3-1</strain>
    </source>
</reference>
<evidence type="ECO:0000256" key="9">
    <source>
        <dbReference type="SAM" id="MobiDB-lite"/>
    </source>
</evidence>
<feature type="transmembrane region" description="Helical" evidence="10">
    <location>
        <begin position="90"/>
        <end position="109"/>
    </location>
</feature>
<proteinExistence type="predicted"/>
<dbReference type="InterPro" id="IPR050482">
    <property type="entry name" value="Sensor_HK_TwoCompSys"/>
</dbReference>
<dbReference type="EMBL" id="CP158357">
    <property type="protein sequence ID" value="XBX77089.1"/>
    <property type="molecule type" value="Genomic_DNA"/>
</dbReference>
<evidence type="ECO:0000256" key="5">
    <source>
        <dbReference type="ARBA" id="ARBA00022741"/>
    </source>
</evidence>
<organism evidence="12">
    <name type="scientific">Microbacterium sp. A8/3-1</name>
    <dbReference type="NCBI Taxonomy" id="3160749"/>
    <lineage>
        <taxon>Bacteria</taxon>
        <taxon>Bacillati</taxon>
        <taxon>Actinomycetota</taxon>
        <taxon>Actinomycetes</taxon>
        <taxon>Micrococcales</taxon>
        <taxon>Microbacteriaceae</taxon>
        <taxon>Microbacterium</taxon>
    </lineage>
</organism>
<keyword evidence="3" id="KW-0597">Phosphoprotein</keyword>
<dbReference type="InterPro" id="IPR036890">
    <property type="entry name" value="HATPase_C_sf"/>
</dbReference>
<dbReference type="GO" id="GO:0005524">
    <property type="term" value="F:ATP binding"/>
    <property type="evidence" value="ECO:0007669"/>
    <property type="project" value="UniProtKB-KW"/>
</dbReference>
<keyword evidence="10" id="KW-0472">Membrane</keyword>
<keyword evidence="8" id="KW-0902">Two-component regulatory system</keyword>
<protein>
    <recommendedName>
        <fullName evidence="2">histidine kinase</fullName>
        <ecNumber evidence="2">2.7.13.3</ecNumber>
    </recommendedName>
</protein>
<dbReference type="PANTHER" id="PTHR24421:SF10">
    <property type="entry name" value="NITRATE_NITRITE SENSOR PROTEIN NARQ"/>
    <property type="match status" value="1"/>
</dbReference>
<keyword evidence="5" id="KW-0547">Nucleotide-binding</keyword>
<evidence type="ECO:0000256" key="1">
    <source>
        <dbReference type="ARBA" id="ARBA00000085"/>
    </source>
</evidence>
<dbReference type="InterPro" id="IPR011712">
    <property type="entry name" value="Sig_transdc_His_kin_sub3_dim/P"/>
</dbReference>
<evidence type="ECO:0000256" key="4">
    <source>
        <dbReference type="ARBA" id="ARBA00022679"/>
    </source>
</evidence>
<dbReference type="GO" id="GO:0046983">
    <property type="term" value="F:protein dimerization activity"/>
    <property type="evidence" value="ECO:0007669"/>
    <property type="project" value="InterPro"/>
</dbReference>
<dbReference type="AlphaFoldDB" id="A0AAU7VTH0"/>
<dbReference type="Pfam" id="PF02518">
    <property type="entry name" value="HATPase_c"/>
    <property type="match status" value="1"/>
</dbReference>
<feature type="region of interest" description="Disordered" evidence="9">
    <location>
        <begin position="260"/>
        <end position="281"/>
    </location>
</feature>
<dbReference type="Pfam" id="PF07730">
    <property type="entry name" value="HisKA_3"/>
    <property type="match status" value="1"/>
</dbReference>
<keyword evidence="7" id="KW-0067">ATP-binding</keyword>
<feature type="transmembrane region" description="Helical" evidence="10">
    <location>
        <begin position="64"/>
        <end position="83"/>
    </location>
</feature>
<evidence type="ECO:0000256" key="10">
    <source>
        <dbReference type="SAM" id="Phobius"/>
    </source>
</evidence>
<keyword evidence="10" id="KW-1133">Transmembrane helix</keyword>
<dbReference type="InterPro" id="IPR003594">
    <property type="entry name" value="HATPase_dom"/>
</dbReference>
<comment type="catalytic activity">
    <reaction evidence="1">
        <text>ATP + protein L-histidine = ADP + protein N-phospho-L-histidine.</text>
        <dbReference type="EC" id="2.7.13.3"/>
    </reaction>
</comment>
<dbReference type="Gene3D" id="1.20.5.1930">
    <property type="match status" value="1"/>
</dbReference>
<dbReference type="SUPFAM" id="SSF55874">
    <property type="entry name" value="ATPase domain of HSP90 chaperone/DNA topoisomerase II/histidine kinase"/>
    <property type="match status" value="1"/>
</dbReference>
<keyword evidence="6 12" id="KW-0418">Kinase</keyword>
<dbReference type="GO" id="GO:0000155">
    <property type="term" value="F:phosphorelay sensor kinase activity"/>
    <property type="evidence" value="ECO:0007669"/>
    <property type="project" value="InterPro"/>
</dbReference>
<gene>
    <name evidence="12" type="ORF">ABS642_14340</name>
</gene>
<feature type="transmembrane region" description="Helical" evidence="10">
    <location>
        <begin position="33"/>
        <end position="52"/>
    </location>
</feature>
<evidence type="ECO:0000256" key="7">
    <source>
        <dbReference type="ARBA" id="ARBA00022840"/>
    </source>
</evidence>
<feature type="transmembrane region" description="Helical" evidence="10">
    <location>
        <begin position="129"/>
        <end position="161"/>
    </location>
</feature>
<evidence type="ECO:0000259" key="11">
    <source>
        <dbReference type="SMART" id="SM00387"/>
    </source>
</evidence>
<dbReference type="RefSeq" id="WP_350350635.1">
    <property type="nucleotide sequence ID" value="NZ_CP158357.1"/>
</dbReference>
<evidence type="ECO:0000256" key="8">
    <source>
        <dbReference type="ARBA" id="ARBA00023012"/>
    </source>
</evidence>